<evidence type="ECO:0000256" key="1">
    <source>
        <dbReference type="ARBA" id="ARBA00007598"/>
    </source>
</evidence>
<dbReference type="Proteomes" id="UP000268093">
    <property type="component" value="Unassembled WGS sequence"/>
</dbReference>
<dbReference type="EMBL" id="RBNI01006127">
    <property type="protein sequence ID" value="RUP46227.1"/>
    <property type="molecule type" value="Genomic_DNA"/>
</dbReference>
<dbReference type="PANTHER" id="PTHR43580">
    <property type="entry name" value="OXIDOREDUCTASE GLYR1-RELATED"/>
    <property type="match status" value="1"/>
</dbReference>
<dbReference type="GO" id="GO:0050661">
    <property type="term" value="F:NADP binding"/>
    <property type="evidence" value="ECO:0007669"/>
    <property type="project" value="InterPro"/>
</dbReference>
<dbReference type="InterPro" id="IPR051265">
    <property type="entry name" value="HIBADH-related_NP60_sf"/>
</dbReference>
<organism evidence="3 4">
    <name type="scientific">Jimgerdemannia flammicorona</name>
    <dbReference type="NCBI Taxonomy" id="994334"/>
    <lineage>
        <taxon>Eukaryota</taxon>
        <taxon>Fungi</taxon>
        <taxon>Fungi incertae sedis</taxon>
        <taxon>Mucoromycota</taxon>
        <taxon>Mucoromycotina</taxon>
        <taxon>Endogonomycetes</taxon>
        <taxon>Endogonales</taxon>
        <taxon>Endogonaceae</taxon>
        <taxon>Jimgerdemannia</taxon>
    </lineage>
</organism>
<dbReference type="InterPro" id="IPR008927">
    <property type="entry name" value="6-PGluconate_DH-like_C_sf"/>
</dbReference>
<accession>A0A433D5U4</accession>
<dbReference type="OrthoDB" id="435038at2759"/>
<dbReference type="InterPro" id="IPR006115">
    <property type="entry name" value="6PGDH_NADP-bd"/>
</dbReference>
<dbReference type="InterPro" id="IPR036291">
    <property type="entry name" value="NAD(P)-bd_dom_sf"/>
</dbReference>
<comment type="similarity">
    <text evidence="1">Belongs to the HIBADH-related family. NP60 subfamily.</text>
</comment>
<dbReference type="Gene3D" id="1.10.1040.10">
    <property type="entry name" value="N-(1-d-carboxylethyl)-l-norvaline Dehydrogenase, domain 2"/>
    <property type="match status" value="1"/>
</dbReference>
<evidence type="ECO:0000259" key="2">
    <source>
        <dbReference type="Pfam" id="PF03446"/>
    </source>
</evidence>
<feature type="domain" description="6-phosphogluconate dehydrogenase NADP-binding" evidence="2">
    <location>
        <begin position="57"/>
        <end position="192"/>
    </location>
</feature>
<name>A0A433D5U4_9FUNG</name>
<keyword evidence="4" id="KW-1185">Reference proteome</keyword>
<dbReference type="PANTHER" id="PTHR43580:SF8">
    <property type="entry name" value="6-PHOSPHOGLUCONATE DEHYDROGENASE NADP-BINDING DOMAIN-CONTAINING PROTEIN-RELATED"/>
    <property type="match status" value="1"/>
</dbReference>
<dbReference type="Gene3D" id="3.40.50.720">
    <property type="entry name" value="NAD(P)-binding Rossmann-like Domain"/>
    <property type="match status" value="1"/>
</dbReference>
<dbReference type="AlphaFoldDB" id="A0A433D5U4"/>
<reference evidence="3 4" key="1">
    <citation type="journal article" date="2018" name="New Phytol.">
        <title>Phylogenomics of Endogonaceae and evolution of mycorrhizas within Mucoromycota.</title>
        <authorList>
            <person name="Chang Y."/>
            <person name="Desiro A."/>
            <person name="Na H."/>
            <person name="Sandor L."/>
            <person name="Lipzen A."/>
            <person name="Clum A."/>
            <person name="Barry K."/>
            <person name="Grigoriev I.V."/>
            <person name="Martin F.M."/>
            <person name="Stajich J.E."/>
            <person name="Smith M.E."/>
            <person name="Bonito G."/>
            <person name="Spatafora J.W."/>
        </authorList>
    </citation>
    <scope>NUCLEOTIDE SEQUENCE [LARGE SCALE GENOMIC DNA]</scope>
    <source>
        <strain evidence="3 4">GMNB39</strain>
    </source>
</reference>
<proteinExistence type="inferred from homology"/>
<dbReference type="InterPro" id="IPR013328">
    <property type="entry name" value="6PGD_dom2"/>
</dbReference>
<protein>
    <recommendedName>
        <fullName evidence="2">6-phosphogluconate dehydrogenase NADP-binding domain-containing protein</fullName>
    </recommendedName>
</protein>
<dbReference type="SUPFAM" id="SSF51735">
    <property type="entry name" value="NAD(P)-binding Rossmann-fold domains"/>
    <property type="match status" value="1"/>
</dbReference>
<evidence type="ECO:0000313" key="3">
    <source>
        <dbReference type="EMBL" id="RUP46227.1"/>
    </source>
</evidence>
<comment type="caution">
    <text evidence="3">The sequence shown here is derived from an EMBL/GenBank/DDBJ whole genome shotgun (WGS) entry which is preliminary data.</text>
</comment>
<dbReference type="Pfam" id="PF03446">
    <property type="entry name" value="NAD_binding_2"/>
    <property type="match status" value="1"/>
</dbReference>
<dbReference type="SUPFAM" id="SSF48179">
    <property type="entry name" value="6-phosphogluconate dehydrogenase C-terminal domain-like"/>
    <property type="match status" value="1"/>
</dbReference>
<gene>
    <name evidence="3" type="ORF">BC936DRAFT_147191</name>
</gene>
<sequence>MFTEPCPPNSKSSVTLVSETWAAPWYANPRLAITYSQCSLQNPPADLSFPPLYQAANLQKHLTATGQPPLVVFNRSASRAEPLRALGAVVAASLADVSHRADVVFTCLSNDAAVLETYEQLLEDTVEGKVFLEQSTVSSDTTAKVAEMARKKGATLLGSPIMGPPASAVSAQLVIILAGGTVEIRDRISPYLVPILGRALIPLGNDERDASKLKLTGNFFISSMVEMLAEGLTLGEAAVSAYPFPVSDLDPYVNPTNLAHDPPGLGQHNVQKLINAVFAGTPLVPYAERMVSESYDIDLAAGERAQFSISGAKKDVSHILNLAKNHGAKLPISEVIFEHLQQAGEEKGDIDFSGIVGVLRKDAGLPFNLKKK</sequence>
<evidence type="ECO:0000313" key="4">
    <source>
        <dbReference type="Proteomes" id="UP000268093"/>
    </source>
</evidence>